<evidence type="ECO:0000313" key="6">
    <source>
        <dbReference type="Proteomes" id="UP000034883"/>
    </source>
</evidence>
<feature type="domain" description="HTH araC/xylS-type" evidence="4">
    <location>
        <begin position="228"/>
        <end position="326"/>
    </location>
</feature>
<dbReference type="KEGG" id="samy:DB32_000762"/>
<dbReference type="InterPro" id="IPR020449">
    <property type="entry name" value="Tscrpt_reg_AraC-type_HTH"/>
</dbReference>
<keyword evidence="6" id="KW-1185">Reference proteome</keyword>
<dbReference type="Pfam" id="PF12833">
    <property type="entry name" value="HTH_18"/>
    <property type="match status" value="1"/>
</dbReference>
<dbReference type="GO" id="GO:0005829">
    <property type="term" value="C:cytosol"/>
    <property type="evidence" value="ECO:0007669"/>
    <property type="project" value="TreeGrafter"/>
</dbReference>
<dbReference type="InterPro" id="IPR032687">
    <property type="entry name" value="AraC-type_N"/>
</dbReference>
<evidence type="ECO:0000259" key="4">
    <source>
        <dbReference type="PROSITE" id="PS01124"/>
    </source>
</evidence>
<accession>A0A0F6YH56</accession>
<evidence type="ECO:0000256" key="3">
    <source>
        <dbReference type="ARBA" id="ARBA00023163"/>
    </source>
</evidence>
<keyword evidence="1" id="KW-0805">Transcription regulation</keyword>
<sequence>MVLHCAEKSGADRARILERIGLTPDRLKDPEAHIPLPTHHQLWETAIEECGDRALPLRVAEDSDPSKFSVLGYTCMTAATVREALDRLARFLSLFLQGETLTLEQHAEETRLTLHQTAPRRLGRELSGESTMAKIVITVRVLIGHENGGRSWSPSLVSFTHAAPADTRPHEQLFGCAVRFGAPRTELVIPRAMLDLPLAKADPSLSAFFERHAEEMLRRMGARADATARVRRAVSEALHAGEVSETNVSRRLGWSERTLRRRLGEEGTTFRQVLDDVRRELAQGWLVQSEMAIGEVAFLLGFSESSNFHRAFKRWTGQTPDEFRRSQR</sequence>
<proteinExistence type="predicted"/>
<reference evidence="5 6" key="1">
    <citation type="submission" date="2015-03" db="EMBL/GenBank/DDBJ databases">
        <title>Genome assembly of Sandaracinus amylolyticus DSM 53668.</title>
        <authorList>
            <person name="Sharma G."/>
            <person name="Subramanian S."/>
        </authorList>
    </citation>
    <scope>NUCLEOTIDE SEQUENCE [LARGE SCALE GENOMIC DNA]</scope>
    <source>
        <strain evidence="5 6">DSM 53668</strain>
    </source>
</reference>
<dbReference type="Pfam" id="PF12625">
    <property type="entry name" value="Arabinose_bd"/>
    <property type="match status" value="1"/>
</dbReference>
<keyword evidence="3" id="KW-0804">Transcription</keyword>
<evidence type="ECO:0000256" key="2">
    <source>
        <dbReference type="ARBA" id="ARBA00023125"/>
    </source>
</evidence>
<dbReference type="Proteomes" id="UP000034883">
    <property type="component" value="Chromosome"/>
</dbReference>
<evidence type="ECO:0000256" key="1">
    <source>
        <dbReference type="ARBA" id="ARBA00023015"/>
    </source>
</evidence>
<dbReference type="GO" id="GO:0000976">
    <property type="term" value="F:transcription cis-regulatory region binding"/>
    <property type="evidence" value="ECO:0007669"/>
    <property type="project" value="TreeGrafter"/>
</dbReference>
<dbReference type="InterPro" id="IPR009057">
    <property type="entry name" value="Homeodomain-like_sf"/>
</dbReference>
<dbReference type="SUPFAM" id="SSF46689">
    <property type="entry name" value="Homeodomain-like"/>
    <property type="match status" value="1"/>
</dbReference>
<dbReference type="GO" id="GO:0003700">
    <property type="term" value="F:DNA-binding transcription factor activity"/>
    <property type="evidence" value="ECO:0007669"/>
    <property type="project" value="InterPro"/>
</dbReference>
<dbReference type="Gene3D" id="1.10.10.60">
    <property type="entry name" value="Homeodomain-like"/>
    <property type="match status" value="1"/>
</dbReference>
<evidence type="ECO:0000313" key="5">
    <source>
        <dbReference type="EMBL" id="AKF03613.1"/>
    </source>
</evidence>
<keyword evidence="2" id="KW-0238">DNA-binding</keyword>
<dbReference type="EMBL" id="CP011125">
    <property type="protein sequence ID" value="AKF03613.1"/>
    <property type="molecule type" value="Genomic_DNA"/>
</dbReference>
<protein>
    <submittedName>
        <fullName evidence="5">Transcriptional regulator, AraC family protein</fullName>
    </submittedName>
</protein>
<dbReference type="AlphaFoldDB" id="A0A0F6YH56"/>
<dbReference type="PANTHER" id="PTHR47894:SF1">
    <property type="entry name" value="HTH-TYPE TRANSCRIPTIONAL REGULATOR VQSM"/>
    <property type="match status" value="1"/>
</dbReference>
<organism evidence="5 6">
    <name type="scientific">Sandaracinus amylolyticus</name>
    <dbReference type="NCBI Taxonomy" id="927083"/>
    <lineage>
        <taxon>Bacteria</taxon>
        <taxon>Pseudomonadati</taxon>
        <taxon>Myxococcota</taxon>
        <taxon>Polyangia</taxon>
        <taxon>Polyangiales</taxon>
        <taxon>Sandaracinaceae</taxon>
        <taxon>Sandaracinus</taxon>
    </lineage>
</organism>
<dbReference type="STRING" id="927083.DB32_000762"/>
<gene>
    <name evidence="5" type="ORF">DB32_000762</name>
</gene>
<dbReference type="PROSITE" id="PS01124">
    <property type="entry name" value="HTH_ARAC_FAMILY_2"/>
    <property type="match status" value="1"/>
</dbReference>
<dbReference type="PANTHER" id="PTHR47894">
    <property type="entry name" value="HTH-TYPE TRANSCRIPTIONAL REGULATOR GADX"/>
    <property type="match status" value="1"/>
</dbReference>
<name>A0A0F6YH56_9BACT</name>
<dbReference type="SMART" id="SM00342">
    <property type="entry name" value="HTH_ARAC"/>
    <property type="match status" value="1"/>
</dbReference>
<dbReference type="PRINTS" id="PR00032">
    <property type="entry name" value="HTHARAC"/>
</dbReference>
<dbReference type="InterPro" id="IPR018060">
    <property type="entry name" value="HTH_AraC"/>
</dbReference>